<evidence type="ECO:0000259" key="9">
    <source>
        <dbReference type="PROSITE" id="PS50011"/>
    </source>
</evidence>
<dbReference type="PROSITE" id="PS50011">
    <property type="entry name" value="PROTEIN_KINASE_DOM"/>
    <property type="match status" value="1"/>
</dbReference>
<feature type="repeat" description="WD" evidence="6">
    <location>
        <begin position="963"/>
        <end position="1004"/>
    </location>
</feature>
<dbReference type="InterPro" id="IPR020472">
    <property type="entry name" value="WD40_PAC1"/>
</dbReference>
<dbReference type="PRINTS" id="PR00320">
    <property type="entry name" value="GPROTEINBRPT"/>
</dbReference>
<dbReference type="PROSITE" id="PS50082">
    <property type="entry name" value="WD_REPEATS_2"/>
    <property type="match status" value="11"/>
</dbReference>
<dbReference type="InterPro" id="IPR017441">
    <property type="entry name" value="Protein_kinase_ATP_BS"/>
</dbReference>
<dbReference type="InterPro" id="IPR001680">
    <property type="entry name" value="WD40_rpt"/>
</dbReference>
<feature type="repeat" description="WD" evidence="6">
    <location>
        <begin position="1005"/>
        <end position="1036"/>
    </location>
</feature>
<dbReference type="InterPro" id="IPR015943">
    <property type="entry name" value="WD40/YVTN_repeat-like_dom_sf"/>
</dbReference>
<dbReference type="SUPFAM" id="SSF50978">
    <property type="entry name" value="WD40 repeat-like"/>
    <property type="match status" value="2"/>
</dbReference>
<feature type="domain" description="Protein kinase" evidence="9">
    <location>
        <begin position="60"/>
        <end position="358"/>
    </location>
</feature>
<gene>
    <name evidence="10" type="ORF">PPSIR1_30519</name>
</gene>
<dbReference type="Proteomes" id="UP000005801">
    <property type="component" value="Unassembled WGS sequence"/>
</dbReference>
<feature type="region of interest" description="Disordered" evidence="8">
    <location>
        <begin position="208"/>
        <end position="243"/>
    </location>
</feature>
<dbReference type="PROSITE" id="PS50294">
    <property type="entry name" value="WD_REPEATS_REGION"/>
    <property type="match status" value="9"/>
</dbReference>
<feature type="repeat" description="WD" evidence="6">
    <location>
        <begin position="791"/>
        <end position="825"/>
    </location>
</feature>
<keyword evidence="1" id="KW-0808">Transferase</keyword>
<dbReference type="InterPro" id="IPR008271">
    <property type="entry name" value="Ser/Thr_kinase_AS"/>
</dbReference>
<evidence type="ECO:0000256" key="4">
    <source>
        <dbReference type="ARBA" id="ARBA00022741"/>
    </source>
</evidence>
<dbReference type="Gene3D" id="1.10.510.10">
    <property type="entry name" value="Transferase(Phosphotransferase) domain 1"/>
    <property type="match status" value="1"/>
</dbReference>
<feature type="repeat" description="WD" evidence="6">
    <location>
        <begin position="1047"/>
        <end position="1088"/>
    </location>
</feature>
<dbReference type="CDD" id="cd14014">
    <property type="entry name" value="STKc_PknB_like"/>
    <property type="match status" value="1"/>
</dbReference>
<evidence type="ECO:0000256" key="1">
    <source>
        <dbReference type="ARBA" id="ARBA00022527"/>
    </source>
</evidence>
<dbReference type="SMART" id="SM00320">
    <property type="entry name" value="WD40"/>
    <property type="match status" value="15"/>
</dbReference>
<feature type="repeat" description="WD" evidence="6">
    <location>
        <begin position="484"/>
        <end position="525"/>
    </location>
</feature>
<dbReference type="PROSITE" id="PS00678">
    <property type="entry name" value="WD_REPEATS_1"/>
    <property type="match status" value="2"/>
</dbReference>
<reference evidence="10 11" key="1">
    <citation type="submission" date="2007-06" db="EMBL/GenBank/DDBJ databases">
        <authorList>
            <person name="Shimkets L."/>
            <person name="Ferriera S."/>
            <person name="Johnson J."/>
            <person name="Kravitz S."/>
            <person name="Beeson K."/>
            <person name="Sutton G."/>
            <person name="Rogers Y.-H."/>
            <person name="Friedman R."/>
            <person name="Frazier M."/>
            <person name="Venter J.C."/>
        </authorList>
    </citation>
    <scope>NUCLEOTIDE SEQUENCE [LARGE SCALE GENOMIC DNA]</scope>
    <source>
        <strain evidence="10 11">SIR-1</strain>
    </source>
</reference>
<dbReference type="InterPro" id="IPR011047">
    <property type="entry name" value="Quinoprotein_ADH-like_sf"/>
</dbReference>
<keyword evidence="1" id="KW-0418">Kinase</keyword>
<keyword evidence="4 7" id="KW-0547">Nucleotide-binding</keyword>
<dbReference type="Gene3D" id="3.30.200.20">
    <property type="entry name" value="Phosphorylase Kinase, domain 1"/>
    <property type="match status" value="1"/>
</dbReference>
<dbReference type="AlphaFoldDB" id="A6GGQ2"/>
<dbReference type="PANTHER" id="PTHR19848:SF8">
    <property type="entry name" value="F-BOX AND WD REPEAT DOMAIN CONTAINING 7"/>
    <property type="match status" value="1"/>
</dbReference>
<feature type="repeat" description="WD" evidence="6">
    <location>
        <begin position="921"/>
        <end position="962"/>
    </location>
</feature>
<evidence type="ECO:0000313" key="11">
    <source>
        <dbReference type="Proteomes" id="UP000005801"/>
    </source>
</evidence>
<feature type="repeat" description="WD" evidence="6">
    <location>
        <begin position="615"/>
        <end position="655"/>
    </location>
</feature>
<feature type="repeat" description="WD" evidence="6">
    <location>
        <begin position="1132"/>
        <end position="1166"/>
    </location>
</feature>
<organism evidence="10 11">
    <name type="scientific">Plesiocystis pacifica SIR-1</name>
    <dbReference type="NCBI Taxonomy" id="391625"/>
    <lineage>
        <taxon>Bacteria</taxon>
        <taxon>Pseudomonadati</taxon>
        <taxon>Myxococcota</taxon>
        <taxon>Polyangia</taxon>
        <taxon>Nannocystales</taxon>
        <taxon>Nannocystaceae</taxon>
        <taxon>Plesiocystis</taxon>
    </lineage>
</organism>
<keyword evidence="11" id="KW-1185">Reference proteome</keyword>
<dbReference type="InterPro" id="IPR001245">
    <property type="entry name" value="Ser-Thr/Tyr_kinase_cat_dom"/>
</dbReference>
<dbReference type="Pfam" id="PF07714">
    <property type="entry name" value="PK_Tyr_Ser-Thr"/>
    <property type="match status" value="1"/>
</dbReference>
<dbReference type="InterPro" id="IPR019775">
    <property type="entry name" value="WD40_repeat_CS"/>
</dbReference>
<evidence type="ECO:0000313" key="10">
    <source>
        <dbReference type="EMBL" id="EDM74952.1"/>
    </source>
</evidence>
<accession>A6GGQ2</accession>
<name>A6GGQ2_9BACT</name>
<dbReference type="PROSITE" id="PS00107">
    <property type="entry name" value="PROTEIN_KINASE_ATP"/>
    <property type="match status" value="1"/>
</dbReference>
<evidence type="ECO:0000256" key="7">
    <source>
        <dbReference type="PROSITE-ProRule" id="PRU10141"/>
    </source>
</evidence>
<dbReference type="Pfam" id="PF00069">
    <property type="entry name" value="Pkinase"/>
    <property type="match status" value="1"/>
</dbReference>
<dbReference type="RefSeq" id="WP_006975890.1">
    <property type="nucleotide sequence ID" value="NZ_ABCS01000109.1"/>
</dbReference>
<comment type="caution">
    <text evidence="10">The sequence shown here is derived from an EMBL/GenBank/DDBJ whole genome shotgun (WGS) entry which is preliminary data.</text>
</comment>
<dbReference type="InterPro" id="IPR011009">
    <property type="entry name" value="Kinase-like_dom_sf"/>
</dbReference>
<evidence type="ECO:0000256" key="3">
    <source>
        <dbReference type="ARBA" id="ARBA00022737"/>
    </source>
</evidence>
<dbReference type="GO" id="GO:0005524">
    <property type="term" value="F:ATP binding"/>
    <property type="evidence" value="ECO:0007669"/>
    <property type="project" value="UniProtKB-UniRule"/>
</dbReference>
<dbReference type="STRING" id="391625.PPSIR1_30519"/>
<proteinExistence type="predicted"/>
<evidence type="ECO:0000256" key="6">
    <source>
        <dbReference type="PROSITE-ProRule" id="PRU00221"/>
    </source>
</evidence>
<keyword evidence="1" id="KW-0723">Serine/threonine-protein kinase</keyword>
<dbReference type="InterPro" id="IPR036322">
    <property type="entry name" value="WD40_repeat_dom_sf"/>
</dbReference>
<feature type="compositionally biased region" description="Polar residues" evidence="8">
    <location>
        <begin position="212"/>
        <end position="226"/>
    </location>
</feature>
<feature type="repeat" description="WD" evidence="6">
    <location>
        <begin position="833"/>
        <end position="874"/>
    </location>
</feature>
<protein>
    <submittedName>
        <fullName evidence="10">Peptidase C14, caspase catalytic subunit p20</fullName>
    </submittedName>
</protein>
<dbReference type="Gene3D" id="2.130.10.10">
    <property type="entry name" value="YVTN repeat-like/Quinoprotein amine dehydrogenase"/>
    <property type="match status" value="5"/>
</dbReference>
<evidence type="ECO:0000256" key="5">
    <source>
        <dbReference type="ARBA" id="ARBA00022840"/>
    </source>
</evidence>
<dbReference type="InterPro" id="IPR000719">
    <property type="entry name" value="Prot_kinase_dom"/>
</dbReference>
<dbReference type="SUPFAM" id="SSF50998">
    <property type="entry name" value="Quinoprotein alcohol dehydrogenase-like"/>
    <property type="match status" value="1"/>
</dbReference>
<evidence type="ECO:0000256" key="8">
    <source>
        <dbReference type="SAM" id="MobiDB-lite"/>
    </source>
</evidence>
<keyword evidence="5 7" id="KW-0067">ATP-binding</keyword>
<keyword evidence="3" id="KW-0677">Repeat</keyword>
<sequence>MDSEHPGDENERTLPGDEGVLRRAQRVVESMGGLEAQWEKAEVRAALLGRAVGPRMIARYTVIRELGAGAMGKVFLAYDADLDRRVAVKLLLSGRSQERTRLRLQREAQAMAKLSHPNVVTVHEVGKVDEELFVAMEYVQGQDLRGWLGEGARSLEAILEVFCEAGEGLAAAHEAGIVHRDFKPDNVLVGEDGRARVADFGLAHARVDGSRDSASGDPSKTGTLESSGERERPEAGEPSSRSALEATLTRAGTLVGTPAYMAPEQFLREASDARSDQFSFCVALWEALYGVRPFVGTTILKLIGSIVEGVPARPQHALEREVPSWLGAVVERGLAKDPDQRWPDMRALISALRDDPVARRRGRIRRVAALSLSAAVLVGGSAWGREQVRDNARQRYWNALTEQLLEVERERGFRQARDDAERAEDAAKLSVYRSYGDELEVVSERDPTIAAVLLREVGEQGRASELWRSAANASLGRPLSHAVLRGHSDVVWSLAFSPTGQALYSGGRDGRVQGWSVASGDGATLFEREVGVVGLALSPDGARLAVAYADGSVWSLAVAGGEAEALLEPDPREAGERSLCFDPRGRGLVVGGRDGTSRVFGADPSGALEPEPTLLEGHTAAVRALDFDGQGRMLSASSDGSVRLWDLDSGAETLRLEGHEDDVFHARFLGRGWVVAGGDDGMVHFWSAPPEARGRVEQAQLSIESSNQITALAVSGSRFASADSSGELRLGILAAEGSSAPRLEEQRTLREHQQGVWGLAFTPDGERLVTSSFDGTARIMSADGVGPRQVLKGHRAGILAMRVDASGRWLATGSWDSEVRTWDLERPVRELALEEHQGAVQSVDVEAGGARAVTVGSDGQARLWRLEDGVELARHDERAYYDEPAYFNVARFGPRGRRIALGRSNGEIRLWSPEDGGIVRLDAHRRGIRELQFSPDGERLLSTSSDGEARLWATATGESRAVLKGHEGVVYAGRFDVGGVHVYTAAEDGVLRRWHARTGAEEAAFSGHEGAIRALALSADGGRIATGGDDHELRLWRRDQPEDSLRLAGHTQPVLSVAFDADATRVVSASADGSVRVWSTASGEGLHLLEGHDGRVLGAVFVDAERVLSHAYDGSVRLWQLGPGGEAQAIVLRGHDAPVLSLGLGPAGRRVVTGAEDGSARSWRLEGLRFDESSLVEALREATTYCLPAERRVLELGEEPRRARAAFTDCEAAFGRWAPPLSGR</sequence>
<dbReference type="EMBL" id="ABCS01000109">
    <property type="protein sequence ID" value="EDM74952.1"/>
    <property type="molecule type" value="Genomic_DNA"/>
</dbReference>
<dbReference type="PROSITE" id="PS00108">
    <property type="entry name" value="PROTEIN_KINASE_ST"/>
    <property type="match status" value="1"/>
</dbReference>
<dbReference type="Pfam" id="PF00400">
    <property type="entry name" value="WD40"/>
    <property type="match status" value="9"/>
</dbReference>
<feature type="binding site" evidence="7">
    <location>
        <position position="89"/>
    </location>
    <ligand>
        <name>ATP</name>
        <dbReference type="ChEBI" id="CHEBI:30616"/>
    </ligand>
</feature>
<feature type="repeat" description="WD" evidence="6">
    <location>
        <begin position="749"/>
        <end position="779"/>
    </location>
</feature>
<evidence type="ECO:0000256" key="2">
    <source>
        <dbReference type="ARBA" id="ARBA00022574"/>
    </source>
</evidence>
<dbReference type="SUPFAM" id="SSF56112">
    <property type="entry name" value="Protein kinase-like (PK-like)"/>
    <property type="match status" value="1"/>
</dbReference>
<keyword evidence="2 6" id="KW-0853">WD repeat</keyword>
<dbReference type="PANTHER" id="PTHR19848">
    <property type="entry name" value="WD40 REPEAT PROTEIN"/>
    <property type="match status" value="1"/>
</dbReference>
<feature type="repeat" description="WD" evidence="6">
    <location>
        <begin position="1089"/>
        <end position="1129"/>
    </location>
</feature>
<dbReference type="GO" id="GO:0004674">
    <property type="term" value="F:protein serine/threonine kinase activity"/>
    <property type="evidence" value="ECO:0007669"/>
    <property type="project" value="UniProtKB-KW"/>
</dbReference>
<dbReference type="eggNOG" id="COG0515">
    <property type="taxonomic scope" value="Bacteria"/>
</dbReference>
<dbReference type="OrthoDB" id="9765809at2"/>
<dbReference type="CDD" id="cd00200">
    <property type="entry name" value="WD40"/>
    <property type="match status" value="2"/>
</dbReference>
<dbReference type="eggNOG" id="COG2319">
    <property type="taxonomic scope" value="Bacteria"/>
</dbReference>